<proteinExistence type="predicted"/>
<dbReference type="EMBL" id="UINC01004053">
    <property type="protein sequence ID" value="SVA11414.1"/>
    <property type="molecule type" value="Genomic_DNA"/>
</dbReference>
<name>A0A381T6Q9_9ZZZZ</name>
<dbReference type="AlphaFoldDB" id="A0A381T6Q9"/>
<sequence>MQNQNSNKENSSEKIYQAMIRETFDVPEIEKSQETEDFPGAGFSKQIVPDYGSKDNLLIQRLINILTAQLQTLLPGAFRITVETGLCLSYANLPSWSPGRSYFSLFEMKQSNSVWILHFSRSVGEGLASLAHTKSSRYSANIFNELSEADSIIYLEIGEMLRKFFVSLLELWPKSDKLKVNRCRHILQLGFLRDAAQDEKYVVLPFYLDNRECSGDFHLVFPQRYLLG</sequence>
<accession>A0A381T6Q9</accession>
<keyword evidence="1" id="KW-0145">Chemotaxis</keyword>
<evidence type="ECO:0000256" key="1">
    <source>
        <dbReference type="ARBA" id="ARBA00022500"/>
    </source>
</evidence>
<gene>
    <name evidence="2" type="ORF">METZ01_LOCUS64268</name>
</gene>
<protein>
    <submittedName>
        <fullName evidence="2">Uncharacterized protein</fullName>
    </submittedName>
</protein>
<evidence type="ECO:0000313" key="2">
    <source>
        <dbReference type="EMBL" id="SVA11414.1"/>
    </source>
</evidence>
<organism evidence="2">
    <name type="scientific">marine metagenome</name>
    <dbReference type="NCBI Taxonomy" id="408172"/>
    <lineage>
        <taxon>unclassified sequences</taxon>
        <taxon>metagenomes</taxon>
        <taxon>ecological metagenomes</taxon>
    </lineage>
</organism>
<dbReference type="Gene3D" id="3.40.1550.10">
    <property type="entry name" value="CheC-like"/>
    <property type="match status" value="1"/>
</dbReference>
<dbReference type="InterPro" id="IPR028976">
    <property type="entry name" value="CheC-like_sf"/>
</dbReference>
<dbReference type="GO" id="GO:0006935">
    <property type="term" value="P:chemotaxis"/>
    <property type="evidence" value="ECO:0007669"/>
    <property type="project" value="UniProtKB-KW"/>
</dbReference>
<reference evidence="2" key="1">
    <citation type="submission" date="2018-05" db="EMBL/GenBank/DDBJ databases">
        <authorList>
            <person name="Lanie J.A."/>
            <person name="Ng W.-L."/>
            <person name="Kazmierczak K.M."/>
            <person name="Andrzejewski T.M."/>
            <person name="Davidsen T.M."/>
            <person name="Wayne K.J."/>
            <person name="Tettelin H."/>
            <person name="Glass J.I."/>
            <person name="Rusch D."/>
            <person name="Podicherti R."/>
            <person name="Tsui H.-C.T."/>
            <person name="Winkler M.E."/>
        </authorList>
    </citation>
    <scope>NUCLEOTIDE SEQUENCE</scope>
</reference>